<gene>
    <name evidence="2" type="ORF">B9N56_09185</name>
</gene>
<evidence type="ECO:0000313" key="3">
    <source>
        <dbReference type="Proteomes" id="UP000215361"/>
    </source>
</evidence>
<feature type="coiled-coil region" evidence="1">
    <location>
        <begin position="156"/>
        <end position="199"/>
    </location>
</feature>
<name>A0A233VWN8_FINMA</name>
<dbReference type="InterPro" id="IPR025503">
    <property type="entry name" value="DUF4391"/>
</dbReference>
<dbReference type="AlphaFoldDB" id="A0A233VWN8"/>
<reference evidence="3" key="1">
    <citation type="submission" date="2017-04" db="EMBL/GenBank/DDBJ databases">
        <title>Finegoldia magna isolated from orthopedic joint implant-associated infections.</title>
        <authorList>
            <person name="Bjorklund S."/>
            <person name="Bruggemann H."/>
            <person name="Jensen A."/>
            <person name="Hellmark B."/>
            <person name="Soderquist B."/>
        </authorList>
    </citation>
    <scope>NUCLEOTIDE SEQUENCE [LARGE SCALE GENOMIC DNA]</scope>
    <source>
        <strain evidence="3">08T492</strain>
    </source>
</reference>
<accession>A0A233VWN8</accession>
<proteinExistence type="predicted"/>
<dbReference type="Pfam" id="PF14335">
    <property type="entry name" value="DUF4391"/>
    <property type="match status" value="1"/>
</dbReference>
<dbReference type="EMBL" id="NDYI01000024">
    <property type="protein sequence ID" value="OXZ36817.1"/>
    <property type="molecule type" value="Genomic_DNA"/>
</dbReference>
<comment type="caution">
    <text evidence="2">The sequence shown here is derived from an EMBL/GenBank/DDBJ whole genome shotgun (WGS) entry which is preliminary data.</text>
</comment>
<protein>
    <recommendedName>
        <fullName evidence="4">DUF4391 domain-containing protein</fullName>
    </recommendedName>
</protein>
<sequence length="203" mass="23778">MFALSNTTEIKKTISKKLIYEKFKNKLTSNQKSKFDNEISKLTLINEISEQSIHIPKTDAVTGIFVIKVELKTKDYSESNIVLISKLIEQKILIALKYEDQYQLCINEAKLFKKQWSDENDINLEIAGTNLEEVWENLVAQVGDIDIQDGNTLQEQIEIDDEKQKLEKLIQSTEKKAQRESQSKKKLQYYQQIREYEKQLEKL</sequence>
<evidence type="ECO:0008006" key="4">
    <source>
        <dbReference type="Google" id="ProtNLM"/>
    </source>
</evidence>
<dbReference type="RefSeq" id="WP_094203144.1">
    <property type="nucleotide sequence ID" value="NZ_NDYI01000024.1"/>
</dbReference>
<dbReference type="Proteomes" id="UP000215361">
    <property type="component" value="Unassembled WGS sequence"/>
</dbReference>
<organism evidence="2 3">
    <name type="scientific">Finegoldia magna</name>
    <name type="common">Peptostreptococcus magnus</name>
    <dbReference type="NCBI Taxonomy" id="1260"/>
    <lineage>
        <taxon>Bacteria</taxon>
        <taxon>Bacillati</taxon>
        <taxon>Bacillota</taxon>
        <taxon>Tissierellia</taxon>
        <taxon>Tissierellales</taxon>
        <taxon>Peptoniphilaceae</taxon>
        <taxon>Finegoldia</taxon>
    </lineage>
</organism>
<evidence type="ECO:0000256" key="1">
    <source>
        <dbReference type="SAM" id="Coils"/>
    </source>
</evidence>
<keyword evidence="1" id="KW-0175">Coiled coil</keyword>
<evidence type="ECO:0000313" key="2">
    <source>
        <dbReference type="EMBL" id="OXZ36817.1"/>
    </source>
</evidence>